<organism evidence="2 3">
    <name type="scientific">Eumeta variegata</name>
    <name type="common">Bagworm moth</name>
    <name type="synonym">Eumeta japonica</name>
    <dbReference type="NCBI Taxonomy" id="151549"/>
    <lineage>
        <taxon>Eukaryota</taxon>
        <taxon>Metazoa</taxon>
        <taxon>Ecdysozoa</taxon>
        <taxon>Arthropoda</taxon>
        <taxon>Hexapoda</taxon>
        <taxon>Insecta</taxon>
        <taxon>Pterygota</taxon>
        <taxon>Neoptera</taxon>
        <taxon>Endopterygota</taxon>
        <taxon>Lepidoptera</taxon>
        <taxon>Glossata</taxon>
        <taxon>Ditrysia</taxon>
        <taxon>Tineoidea</taxon>
        <taxon>Psychidae</taxon>
        <taxon>Oiketicinae</taxon>
        <taxon>Eumeta</taxon>
    </lineage>
</organism>
<name>A0A4C1YLG8_EUMVA</name>
<dbReference type="AlphaFoldDB" id="A0A4C1YLG8"/>
<evidence type="ECO:0000313" key="2">
    <source>
        <dbReference type="EMBL" id="GBP75923.1"/>
    </source>
</evidence>
<dbReference type="Proteomes" id="UP000299102">
    <property type="component" value="Unassembled WGS sequence"/>
</dbReference>
<keyword evidence="3" id="KW-1185">Reference proteome</keyword>
<sequence>MQSTPMRRAPAAAPRRNRDNGTRTTLFLVHECHIVVMAGSQRDSYVVVQIREGAECPSDLKGGIRDWSED</sequence>
<reference evidence="2 3" key="1">
    <citation type="journal article" date="2019" name="Commun. Biol.">
        <title>The bagworm genome reveals a unique fibroin gene that provides high tensile strength.</title>
        <authorList>
            <person name="Kono N."/>
            <person name="Nakamura H."/>
            <person name="Ohtoshi R."/>
            <person name="Tomita M."/>
            <person name="Numata K."/>
            <person name="Arakawa K."/>
        </authorList>
    </citation>
    <scope>NUCLEOTIDE SEQUENCE [LARGE SCALE GENOMIC DNA]</scope>
</reference>
<comment type="caution">
    <text evidence="2">The sequence shown here is derived from an EMBL/GenBank/DDBJ whole genome shotgun (WGS) entry which is preliminary data.</text>
</comment>
<accession>A0A4C1YLG8</accession>
<evidence type="ECO:0000313" key="3">
    <source>
        <dbReference type="Proteomes" id="UP000299102"/>
    </source>
</evidence>
<protein>
    <submittedName>
        <fullName evidence="2">Uncharacterized protein</fullName>
    </submittedName>
</protein>
<evidence type="ECO:0000256" key="1">
    <source>
        <dbReference type="SAM" id="MobiDB-lite"/>
    </source>
</evidence>
<proteinExistence type="predicted"/>
<gene>
    <name evidence="2" type="ORF">EVAR_61742_1</name>
</gene>
<dbReference type="EMBL" id="BGZK01001267">
    <property type="protein sequence ID" value="GBP75923.1"/>
    <property type="molecule type" value="Genomic_DNA"/>
</dbReference>
<feature type="region of interest" description="Disordered" evidence="1">
    <location>
        <begin position="1"/>
        <end position="22"/>
    </location>
</feature>